<dbReference type="Gene3D" id="2.60.40.1120">
    <property type="entry name" value="Carboxypeptidase-like, regulatory domain"/>
    <property type="match status" value="1"/>
</dbReference>
<evidence type="ECO:0000313" key="8">
    <source>
        <dbReference type="Proteomes" id="UP000186917"/>
    </source>
</evidence>
<dbReference type="Proteomes" id="UP000186917">
    <property type="component" value="Unassembled WGS sequence"/>
</dbReference>
<dbReference type="InterPro" id="IPR037066">
    <property type="entry name" value="Plug_dom_sf"/>
</dbReference>
<evidence type="ECO:0000256" key="1">
    <source>
        <dbReference type="ARBA" id="ARBA00004442"/>
    </source>
</evidence>
<dbReference type="KEGG" id="fln:FLA_5304"/>
<dbReference type="PANTHER" id="PTHR40980:SF5">
    <property type="entry name" value="TONB-DEPENDENT RECEPTOR"/>
    <property type="match status" value="1"/>
</dbReference>
<dbReference type="SUPFAM" id="SSF49464">
    <property type="entry name" value="Carboxypeptidase regulatory domain-like"/>
    <property type="match status" value="1"/>
</dbReference>
<dbReference type="Pfam" id="PF07715">
    <property type="entry name" value="Plug"/>
    <property type="match status" value="1"/>
</dbReference>
<dbReference type="Pfam" id="PF00593">
    <property type="entry name" value="TonB_dep_Rec_b-barrel"/>
    <property type="match status" value="1"/>
</dbReference>
<comment type="subcellular location">
    <subcellularLocation>
        <location evidence="1 4">Cell outer membrane</location>
    </subcellularLocation>
</comment>
<dbReference type="Gene3D" id="2.170.130.10">
    <property type="entry name" value="TonB-dependent receptor, plug domain"/>
    <property type="match status" value="1"/>
</dbReference>
<evidence type="ECO:0000313" key="7">
    <source>
        <dbReference type="EMBL" id="SIS69897.1"/>
    </source>
</evidence>
<keyword evidence="4" id="KW-0798">TonB box</keyword>
<dbReference type="RefSeq" id="WP_076375682.1">
    <property type="nucleotide sequence ID" value="NZ_AP017422.1"/>
</dbReference>
<comment type="similarity">
    <text evidence="4">Belongs to the TonB-dependent receptor family.</text>
</comment>
<dbReference type="OrthoDB" id="9768470at2"/>
<keyword evidence="8" id="KW-1185">Reference proteome</keyword>
<proteinExistence type="inferred from homology"/>
<keyword evidence="2 4" id="KW-0472">Membrane</keyword>
<dbReference type="Pfam" id="PF13715">
    <property type="entry name" value="CarbopepD_reg_2"/>
    <property type="match status" value="1"/>
</dbReference>
<dbReference type="Gene3D" id="2.40.170.20">
    <property type="entry name" value="TonB-dependent receptor, beta-barrel domain"/>
    <property type="match status" value="1"/>
</dbReference>
<dbReference type="PANTHER" id="PTHR40980">
    <property type="entry name" value="PLUG DOMAIN-CONTAINING PROTEIN"/>
    <property type="match status" value="1"/>
</dbReference>
<feature type="domain" description="TonB-dependent receptor plug" evidence="6">
    <location>
        <begin position="134"/>
        <end position="231"/>
    </location>
</feature>
<dbReference type="STRING" id="477680.SAMN05421788_101696"/>
<accession>A0A173MP43</accession>
<dbReference type="InterPro" id="IPR000531">
    <property type="entry name" value="Beta-barrel_TonB"/>
</dbReference>
<dbReference type="SUPFAM" id="SSF56935">
    <property type="entry name" value="Porins"/>
    <property type="match status" value="1"/>
</dbReference>
<dbReference type="InterPro" id="IPR008969">
    <property type="entry name" value="CarboxyPept-like_regulatory"/>
</dbReference>
<evidence type="ECO:0000256" key="2">
    <source>
        <dbReference type="ARBA" id="ARBA00023136"/>
    </source>
</evidence>
<dbReference type="InterPro" id="IPR012910">
    <property type="entry name" value="Plug_dom"/>
</dbReference>
<reference evidence="8" key="1">
    <citation type="submission" date="2017-01" db="EMBL/GenBank/DDBJ databases">
        <authorList>
            <person name="Varghese N."/>
            <person name="Submissions S."/>
        </authorList>
    </citation>
    <scope>NUCLEOTIDE SEQUENCE [LARGE SCALE GENOMIC DNA]</scope>
    <source>
        <strain evidence="8">DSM 21054</strain>
    </source>
</reference>
<evidence type="ECO:0000256" key="4">
    <source>
        <dbReference type="RuleBase" id="RU003357"/>
    </source>
</evidence>
<feature type="domain" description="TonB-dependent receptor-like beta-barrel" evidence="5">
    <location>
        <begin position="461"/>
        <end position="867"/>
    </location>
</feature>
<gene>
    <name evidence="7" type="ORF">SAMN05421788_101696</name>
</gene>
<dbReference type="GO" id="GO:0009279">
    <property type="term" value="C:cell outer membrane"/>
    <property type="evidence" value="ECO:0007669"/>
    <property type="project" value="UniProtKB-SubCell"/>
</dbReference>
<keyword evidence="7" id="KW-0675">Receptor</keyword>
<keyword evidence="3" id="KW-0998">Cell outer membrane</keyword>
<dbReference type="InterPro" id="IPR036942">
    <property type="entry name" value="Beta-barrel_TonB_sf"/>
</dbReference>
<organism evidence="7 8">
    <name type="scientific">Filimonas lacunae</name>
    <dbReference type="NCBI Taxonomy" id="477680"/>
    <lineage>
        <taxon>Bacteria</taxon>
        <taxon>Pseudomonadati</taxon>
        <taxon>Bacteroidota</taxon>
        <taxon>Chitinophagia</taxon>
        <taxon>Chitinophagales</taxon>
        <taxon>Chitinophagaceae</taxon>
        <taxon>Filimonas</taxon>
    </lineage>
</organism>
<name>A0A173MP43_9BACT</name>
<sequence length="929" mass="103263">MTKNYSIVVIFFLSLLAIAYGQTPVKFSGKIVDAENSVPLAGALIVVQESGAKTVTDVEGRFFIQLQKGKKYTFKITSLGYAPKVVNDISAETGNTLDIVLDKDNGNQLEMVVIKSTSARKESAASIYLAQKNSSSISDGISAEVIKRSPDKSTGEVLKRVSGASVQDNKFVVIRGLNERYNTALLNNSVLPSTEPDKKAFSFDIIPSSLVDNLVIYKSPLPDLPGDFAGGAIKISTKDYPASKISELSFSASYNSMTTFKEFYKGMPDGSLDFLGFFDKKSQIPNPYYKRRGGAFGDLDAADKKAITKLFPNTYGYNKAANSIPNFSLSYTGGNTALLKKGRKLGYIYSLGYSTGHRVSDRNRLDAPGNAKQLDYDYYTTNYDQRNNLSALLNLTYSYGKSKIALKNIFNNDFTKTVALRNGLNYAGVTPIGVKSVNSEATGNGILNSVLEGTHKAGSNWDIDWSGSFGLTYRWQPDQRILAFRGSEAAPYDYFIKLSNENSPAIRDAGRVYSYLKEYIYGANVNVSRKFSLFNNEQRFKVGISNYYRTRNMEVIALGYSTINPSFGAEIKESKTTDFATMFSPENIDQYNLTLANIPTNSAEYKGTGLLNAGYLMFDNKFNGGFKLTWGARLENYTQKLTGDNEKNTKNSNLDILPSFLLTYKLTENTNLRLAGSRSVNRPEFREMASYSFYDYENNIVVKGAPNLKRATASNADLRYEWFPAAGEIMSASLFYKNFSNPIEQTNLNNDVYSYANADKANVYGAELEIRKKLGFFNTAFFDHLTFYANAAYMKGSVQLGGVNSNRPLQGQSSYLVNSGLTYATIADDLIFNVLYNKIGPRLRARAGNQSLDVYERPRDVIDFQVTKKLVSNKLELKVTISDILAQANQWYYKYDANPSKMGYDANTDKIINSVKYGTTATLAVRYNF</sequence>
<evidence type="ECO:0000256" key="3">
    <source>
        <dbReference type="ARBA" id="ARBA00023237"/>
    </source>
</evidence>
<dbReference type="EMBL" id="FTOR01000001">
    <property type="protein sequence ID" value="SIS69897.1"/>
    <property type="molecule type" value="Genomic_DNA"/>
</dbReference>
<protein>
    <submittedName>
        <fullName evidence="7">Outer membrane receptor proteins, mostly Fe transport</fullName>
    </submittedName>
</protein>
<dbReference type="AlphaFoldDB" id="A0A173MP43"/>
<evidence type="ECO:0000259" key="5">
    <source>
        <dbReference type="Pfam" id="PF00593"/>
    </source>
</evidence>
<evidence type="ECO:0000259" key="6">
    <source>
        <dbReference type="Pfam" id="PF07715"/>
    </source>
</evidence>